<evidence type="ECO:0000313" key="5">
    <source>
        <dbReference type="Proteomes" id="UP000015241"/>
    </source>
</evidence>
<dbReference type="InterPro" id="IPR011047">
    <property type="entry name" value="Quinoprotein_ADH-like_sf"/>
</dbReference>
<dbReference type="HOGENOM" id="CLU_049342_0_0_1"/>
<evidence type="ECO:0000313" key="4">
    <source>
        <dbReference type="EMBL" id="EPT00136.1"/>
    </source>
</evidence>
<dbReference type="eggNOG" id="KOG0266">
    <property type="taxonomic scope" value="Eukaryota"/>
</dbReference>
<dbReference type="InParanoid" id="S8FFA6"/>
<proteinExistence type="predicted"/>
<dbReference type="EMBL" id="KE504151">
    <property type="protein sequence ID" value="EPT00136.1"/>
    <property type="molecule type" value="Genomic_DNA"/>
</dbReference>
<dbReference type="SUPFAM" id="SSF50998">
    <property type="entry name" value="Quinoprotein alcohol dehydrogenase-like"/>
    <property type="match status" value="1"/>
</dbReference>
<dbReference type="InterPro" id="IPR051350">
    <property type="entry name" value="WD_repeat-ST_regulator"/>
</dbReference>
<reference evidence="4 5" key="1">
    <citation type="journal article" date="2012" name="Science">
        <title>The Paleozoic origin of enzymatic lignin decomposition reconstructed from 31 fungal genomes.</title>
        <authorList>
            <person name="Floudas D."/>
            <person name="Binder M."/>
            <person name="Riley R."/>
            <person name="Barry K."/>
            <person name="Blanchette R.A."/>
            <person name="Henrissat B."/>
            <person name="Martinez A.T."/>
            <person name="Otillar R."/>
            <person name="Spatafora J.W."/>
            <person name="Yadav J.S."/>
            <person name="Aerts A."/>
            <person name="Benoit I."/>
            <person name="Boyd A."/>
            <person name="Carlson A."/>
            <person name="Copeland A."/>
            <person name="Coutinho P.M."/>
            <person name="de Vries R.P."/>
            <person name="Ferreira P."/>
            <person name="Findley K."/>
            <person name="Foster B."/>
            <person name="Gaskell J."/>
            <person name="Glotzer D."/>
            <person name="Gorecki P."/>
            <person name="Heitman J."/>
            <person name="Hesse C."/>
            <person name="Hori C."/>
            <person name="Igarashi K."/>
            <person name="Jurgens J.A."/>
            <person name="Kallen N."/>
            <person name="Kersten P."/>
            <person name="Kohler A."/>
            <person name="Kuees U."/>
            <person name="Kumar T.K.A."/>
            <person name="Kuo A."/>
            <person name="LaButti K."/>
            <person name="Larrondo L.F."/>
            <person name="Lindquist E."/>
            <person name="Ling A."/>
            <person name="Lombard V."/>
            <person name="Lucas S."/>
            <person name="Lundell T."/>
            <person name="Martin R."/>
            <person name="McLaughlin D.J."/>
            <person name="Morgenstern I."/>
            <person name="Morin E."/>
            <person name="Murat C."/>
            <person name="Nagy L.G."/>
            <person name="Nolan M."/>
            <person name="Ohm R.A."/>
            <person name="Patyshakuliyeva A."/>
            <person name="Rokas A."/>
            <person name="Ruiz-Duenas F.J."/>
            <person name="Sabat G."/>
            <person name="Salamov A."/>
            <person name="Samejima M."/>
            <person name="Schmutz J."/>
            <person name="Slot J.C."/>
            <person name="St John F."/>
            <person name="Stenlid J."/>
            <person name="Sun H."/>
            <person name="Sun S."/>
            <person name="Syed K."/>
            <person name="Tsang A."/>
            <person name="Wiebenga A."/>
            <person name="Young D."/>
            <person name="Pisabarro A."/>
            <person name="Eastwood D.C."/>
            <person name="Martin F."/>
            <person name="Cullen D."/>
            <person name="Grigoriev I.V."/>
            <person name="Hibbett D.S."/>
        </authorList>
    </citation>
    <scope>NUCLEOTIDE SEQUENCE</scope>
    <source>
        <strain evidence="5">FP-58527</strain>
    </source>
</reference>
<keyword evidence="2" id="KW-0677">Repeat</keyword>
<gene>
    <name evidence="4" type="ORF">FOMPIDRAFT_1123275</name>
</gene>
<feature type="repeat" description="WD" evidence="3">
    <location>
        <begin position="14"/>
        <end position="55"/>
    </location>
</feature>
<dbReference type="PROSITE" id="PS50082">
    <property type="entry name" value="WD_REPEATS_2"/>
    <property type="match status" value="1"/>
</dbReference>
<keyword evidence="1 3" id="KW-0853">WD repeat</keyword>
<protein>
    <submittedName>
        <fullName evidence="4">Uncharacterized protein</fullName>
    </submittedName>
</protein>
<evidence type="ECO:0000256" key="1">
    <source>
        <dbReference type="ARBA" id="ARBA00022574"/>
    </source>
</evidence>
<dbReference type="InterPro" id="IPR015943">
    <property type="entry name" value="WD40/YVTN_repeat-like_dom_sf"/>
</dbReference>
<dbReference type="PANTHER" id="PTHR22838">
    <property type="entry name" value="WD REPEAT PROTEIN 26-RELATED"/>
    <property type="match status" value="1"/>
</dbReference>
<dbReference type="SMART" id="SM00320">
    <property type="entry name" value="WD40"/>
    <property type="match status" value="4"/>
</dbReference>
<name>S8FFA6_FOMSC</name>
<dbReference type="STRING" id="743788.S8FFA6"/>
<dbReference type="Pfam" id="PF00400">
    <property type="entry name" value="WD40"/>
    <property type="match status" value="1"/>
</dbReference>
<keyword evidence="5" id="KW-1185">Reference proteome</keyword>
<evidence type="ECO:0000256" key="3">
    <source>
        <dbReference type="PROSITE-ProRule" id="PRU00221"/>
    </source>
</evidence>
<dbReference type="AlphaFoldDB" id="S8FFA6"/>
<dbReference type="OrthoDB" id="2627610at2759"/>
<accession>S8FFA6</accession>
<organism evidence="4 5">
    <name type="scientific">Fomitopsis schrenkii</name>
    <name type="common">Brown rot fungus</name>
    <dbReference type="NCBI Taxonomy" id="2126942"/>
    <lineage>
        <taxon>Eukaryota</taxon>
        <taxon>Fungi</taxon>
        <taxon>Dikarya</taxon>
        <taxon>Basidiomycota</taxon>
        <taxon>Agaricomycotina</taxon>
        <taxon>Agaricomycetes</taxon>
        <taxon>Polyporales</taxon>
        <taxon>Fomitopsis</taxon>
    </lineage>
</organism>
<dbReference type="Gene3D" id="2.130.10.10">
    <property type="entry name" value="YVTN repeat-like/Quinoprotein amine dehydrogenase"/>
    <property type="match status" value="2"/>
</dbReference>
<sequence>MSGSTAYICLHDLKDGHCDVVNTLAFSPDGLYLATGSDDTSVIIWNAAQGTYHYRVQCDSGVDSLLWHPVEEETVIVGCESGYLAQTQGFTLKGSKAYPIRLGAKSHIYCLDYHSTTRQLAVGMGPQVYVTLETSCNIYNGDTRLPHPHERSDTNDPRDRAVAVKFTRSGQNLIVTYLSHGIVCWNSDKHSRCYDIRTGDTVWHISPPPSHPAIGYSAVSPDYRSIVTHNFKNGLHEYSLVGSHLSERAKPQKSYRFDVPPQPRIALQIAFVHYGSALVSGTSTGNVCIWETATGDYFQQLDHDGGSVSLCISGNPLTCAAYIATGAASQGKDTYVKIWRARIGELLSKSR</sequence>
<dbReference type="Proteomes" id="UP000015241">
    <property type="component" value="Unassembled WGS sequence"/>
</dbReference>
<dbReference type="InterPro" id="IPR001680">
    <property type="entry name" value="WD40_rpt"/>
</dbReference>
<dbReference type="PANTHER" id="PTHR22838:SF0">
    <property type="entry name" value="WD REPEAT-CONTAINING PROTEIN 26"/>
    <property type="match status" value="1"/>
</dbReference>
<dbReference type="PROSITE" id="PS50294">
    <property type="entry name" value="WD_REPEATS_REGION"/>
    <property type="match status" value="1"/>
</dbReference>
<evidence type="ECO:0000256" key="2">
    <source>
        <dbReference type="ARBA" id="ARBA00022737"/>
    </source>
</evidence>